<dbReference type="Proteomes" id="UP001056120">
    <property type="component" value="Linkage Group LG15"/>
</dbReference>
<comment type="caution">
    <text evidence="1">The sequence shown here is derived from an EMBL/GenBank/DDBJ whole genome shotgun (WGS) entry which is preliminary data.</text>
</comment>
<proteinExistence type="predicted"/>
<name>A0ACB9G054_9ASTR</name>
<evidence type="ECO:0000313" key="2">
    <source>
        <dbReference type="Proteomes" id="UP001056120"/>
    </source>
</evidence>
<accession>A0ACB9G054</accession>
<protein>
    <submittedName>
        <fullName evidence="1">Uncharacterized protein</fullName>
    </submittedName>
</protein>
<reference evidence="2" key="1">
    <citation type="journal article" date="2022" name="Mol. Ecol. Resour.">
        <title>The genomes of chicory, endive, great burdock and yacon provide insights into Asteraceae palaeo-polyploidization history and plant inulin production.</title>
        <authorList>
            <person name="Fan W."/>
            <person name="Wang S."/>
            <person name="Wang H."/>
            <person name="Wang A."/>
            <person name="Jiang F."/>
            <person name="Liu H."/>
            <person name="Zhao H."/>
            <person name="Xu D."/>
            <person name="Zhang Y."/>
        </authorList>
    </citation>
    <scope>NUCLEOTIDE SEQUENCE [LARGE SCALE GENOMIC DNA]</scope>
    <source>
        <strain evidence="2">cv. Yunnan</strain>
    </source>
</reference>
<gene>
    <name evidence="1" type="ORF">L1987_46208</name>
</gene>
<organism evidence="1 2">
    <name type="scientific">Smallanthus sonchifolius</name>
    <dbReference type="NCBI Taxonomy" id="185202"/>
    <lineage>
        <taxon>Eukaryota</taxon>
        <taxon>Viridiplantae</taxon>
        <taxon>Streptophyta</taxon>
        <taxon>Embryophyta</taxon>
        <taxon>Tracheophyta</taxon>
        <taxon>Spermatophyta</taxon>
        <taxon>Magnoliopsida</taxon>
        <taxon>eudicotyledons</taxon>
        <taxon>Gunneridae</taxon>
        <taxon>Pentapetalae</taxon>
        <taxon>asterids</taxon>
        <taxon>campanulids</taxon>
        <taxon>Asterales</taxon>
        <taxon>Asteraceae</taxon>
        <taxon>Asteroideae</taxon>
        <taxon>Heliantheae alliance</taxon>
        <taxon>Millerieae</taxon>
        <taxon>Smallanthus</taxon>
    </lineage>
</organism>
<sequence length="369" mass="41193">MKISENVLNMVTTFYDTKPCGKHNLYIDAKNHRFLALYHQKILSFKGKTSVFNLVATAKRVEQNYAVIQSITERVEQNCAVIQSTSEKLINRFNSLSSNNTSSSLPRNQGVSTLGTTSQEITSASLEVTLEAPLRSSTEKTHQIGKIEFPGDPQENQETFNVMLTSSQEPEASITNSDINKLNIQLPVSQISLPILPNPSCNFKSQDSMSDNEGGSGSQDSSKLTIVKNAPSWYYEYTTVIAQELVKSSLIAFFLLFVLSPTAFVATNGGLLRVGHKKKKAGQFNQLSEHGLSMEGIARRNFGFRCKKHKETHIKKHACSNAKTEDLWVVLEEESKEPVHKLMHSWTKQKGYPIVSVSVKDSKLVFEQK</sequence>
<dbReference type="EMBL" id="CM042032">
    <property type="protein sequence ID" value="KAI3776426.1"/>
    <property type="molecule type" value="Genomic_DNA"/>
</dbReference>
<keyword evidence="2" id="KW-1185">Reference proteome</keyword>
<reference evidence="1 2" key="2">
    <citation type="journal article" date="2022" name="Mol. Ecol. Resour.">
        <title>The genomes of chicory, endive, great burdock and yacon provide insights into Asteraceae paleo-polyploidization history and plant inulin production.</title>
        <authorList>
            <person name="Fan W."/>
            <person name="Wang S."/>
            <person name="Wang H."/>
            <person name="Wang A."/>
            <person name="Jiang F."/>
            <person name="Liu H."/>
            <person name="Zhao H."/>
            <person name="Xu D."/>
            <person name="Zhang Y."/>
        </authorList>
    </citation>
    <scope>NUCLEOTIDE SEQUENCE [LARGE SCALE GENOMIC DNA]</scope>
    <source>
        <strain evidence="2">cv. Yunnan</strain>
        <tissue evidence="1">Leaves</tissue>
    </source>
</reference>
<evidence type="ECO:0000313" key="1">
    <source>
        <dbReference type="EMBL" id="KAI3776426.1"/>
    </source>
</evidence>